<evidence type="ECO:0000313" key="3">
    <source>
        <dbReference type="Proteomes" id="UP000663845"/>
    </source>
</evidence>
<feature type="transmembrane region" description="Helical" evidence="1">
    <location>
        <begin position="318"/>
        <end position="335"/>
    </location>
</feature>
<protein>
    <submittedName>
        <fullName evidence="2">Uncharacterized protein</fullName>
    </submittedName>
</protein>
<proteinExistence type="predicted"/>
<dbReference type="EMBL" id="CAJNOG010002210">
    <property type="protein sequence ID" value="CAF1495213.1"/>
    <property type="molecule type" value="Genomic_DNA"/>
</dbReference>
<comment type="caution">
    <text evidence="2">The sequence shown here is derived from an EMBL/GenBank/DDBJ whole genome shotgun (WGS) entry which is preliminary data.</text>
</comment>
<organism evidence="2 3">
    <name type="scientific">Adineta steineri</name>
    <dbReference type="NCBI Taxonomy" id="433720"/>
    <lineage>
        <taxon>Eukaryota</taxon>
        <taxon>Metazoa</taxon>
        <taxon>Spiralia</taxon>
        <taxon>Gnathifera</taxon>
        <taxon>Rotifera</taxon>
        <taxon>Eurotatoria</taxon>
        <taxon>Bdelloidea</taxon>
        <taxon>Adinetida</taxon>
        <taxon>Adinetidae</taxon>
        <taxon>Adineta</taxon>
    </lineage>
</organism>
<name>A0A815SZ76_9BILA</name>
<sequence length="369" mass="41045">MVYINNVNRISIIGCGCPKATFEFFNNTINAPYNFIDSSVGNIGSLETCPYTGRPYVYLPCYPNSSWGNEPYFSTCLKQPDKNTTPIISTSFSSDVNPFLTMPIEKVAELPIETSNDVSYVLSYLNQQTMTFKTPSDIASAVKIIDHVTLNNANSSNEIQSEFYSIANKLLSPNSMLQMQEAQKINRSIVKLISSVEKFSQNFISNKSDENFVENNLVVSIVNMPNNRTKPIVGFAFDPITNQTSSIGSNDMINNSTSIMLDSQALSQQNRSTFSVNDIEQKPMSEAMKQVLSIITLGGLLLSSIGLCLTILTFAIFNWMFIMALIQYLLFVKVFPQSISAFTRKAAIFAQFIPLIPVIVILSTNPLNY</sequence>
<dbReference type="Proteomes" id="UP000663845">
    <property type="component" value="Unassembled WGS sequence"/>
</dbReference>
<gene>
    <name evidence="2" type="ORF">JYZ213_LOCUS43159</name>
</gene>
<keyword evidence="1" id="KW-1133">Transmembrane helix</keyword>
<feature type="transmembrane region" description="Helical" evidence="1">
    <location>
        <begin position="291"/>
        <end position="312"/>
    </location>
</feature>
<feature type="transmembrane region" description="Helical" evidence="1">
    <location>
        <begin position="347"/>
        <end position="367"/>
    </location>
</feature>
<dbReference type="AlphaFoldDB" id="A0A815SZ76"/>
<evidence type="ECO:0000256" key="1">
    <source>
        <dbReference type="SAM" id="Phobius"/>
    </source>
</evidence>
<keyword evidence="1" id="KW-0812">Transmembrane</keyword>
<accession>A0A815SZ76</accession>
<evidence type="ECO:0000313" key="2">
    <source>
        <dbReference type="EMBL" id="CAF1495213.1"/>
    </source>
</evidence>
<reference evidence="2" key="1">
    <citation type="submission" date="2021-02" db="EMBL/GenBank/DDBJ databases">
        <authorList>
            <person name="Nowell W R."/>
        </authorList>
    </citation>
    <scope>NUCLEOTIDE SEQUENCE</scope>
</reference>
<keyword evidence="1" id="KW-0472">Membrane</keyword>